<dbReference type="GO" id="GO:0071203">
    <property type="term" value="C:WASH complex"/>
    <property type="evidence" value="ECO:0007669"/>
    <property type="project" value="InterPro"/>
</dbReference>
<feature type="region of interest" description="Disordered" evidence="2">
    <location>
        <begin position="241"/>
        <end position="262"/>
    </location>
</feature>
<gene>
    <name evidence="4" type="ORF">AURANDRAFT_71193</name>
</gene>
<dbReference type="KEGG" id="aaf:AURANDRAFT_71193"/>
<feature type="compositionally biased region" description="Low complexity" evidence="2">
    <location>
        <begin position="253"/>
        <end position="262"/>
    </location>
</feature>
<evidence type="ECO:0000313" key="5">
    <source>
        <dbReference type="Proteomes" id="UP000002729"/>
    </source>
</evidence>
<dbReference type="InterPro" id="IPR019309">
    <property type="entry name" value="WASHC3"/>
</dbReference>
<dbReference type="PROSITE" id="PS51444">
    <property type="entry name" value="FH2"/>
    <property type="match status" value="1"/>
</dbReference>
<feature type="coiled-coil region" evidence="1">
    <location>
        <begin position="712"/>
        <end position="739"/>
    </location>
</feature>
<name>F0Y2W3_AURAN</name>
<dbReference type="Gene3D" id="2.40.50.140">
    <property type="entry name" value="Nucleic acid-binding proteins"/>
    <property type="match status" value="1"/>
</dbReference>
<dbReference type="InterPro" id="IPR041679">
    <property type="entry name" value="DNA2/NAM7-like_C"/>
</dbReference>
<dbReference type="Proteomes" id="UP000002729">
    <property type="component" value="Unassembled WGS sequence"/>
</dbReference>
<evidence type="ECO:0000256" key="1">
    <source>
        <dbReference type="SAM" id="Coils"/>
    </source>
</evidence>
<dbReference type="Pfam" id="PF13087">
    <property type="entry name" value="AAA_12"/>
    <property type="match status" value="1"/>
</dbReference>
<dbReference type="InterPro" id="IPR012340">
    <property type="entry name" value="NA-bd_OB-fold"/>
</dbReference>
<keyword evidence="1" id="KW-0175">Coiled coil</keyword>
<dbReference type="RefSeq" id="XP_009035157.1">
    <property type="nucleotide sequence ID" value="XM_009036909.1"/>
</dbReference>
<dbReference type="Gene3D" id="3.40.50.300">
    <property type="entry name" value="P-loop containing nucleotide triphosphate hydrolases"/>
    <property type="match status" value="3"/>
</dbReference>
<feature type="domain" description="FH2" evidence="3">
    <location>
        <begin position="2073"/>
        <end position="2485"/>
    </location>
</feature>
<dbReference type="InterPro" id="IPR047187">
    <property type="entry name" value="SF1_C_Upf1"/>
</dbReference>
<dbReference type="Gene3D" id="1.20.58.2220">
    <property type="entry name" value="Formin, FH2 domain"/>
    <property type="match status" value="1"/>
</dbReference>
<dbReference type="GeneID" id="20228104"/>
<proteinExistence type="predicted"/>
<feature type="region of interest" description="Disordered" evidence="2">
    <location>
        <begin position="1"/>
        <end position="40"/>
    </location>
</feature>
<evidence type="ECO:0000313" key="4">
    <source>
        <dbReference type="EMBL" id="EGB10352.1"/>
    </source>
</evidence>
<dbReference type="GO" id="GO:0031048">
    <property type="term" value="P:regulatory ncRNA-mediated heterochromatin formation"/>
    <property type="evidence" value="ECO:0007669"/>
    <property type="project" value="TreeGrafter"/>
</dbReference>
<dbReference type="Pfam" id="PF13086">
    <property type="entry name" value="AAA_11"/>
    <property type="match status" value="2"/>
</dbReference>
<feature type="region of interest" description="Disordered" evidence="2">
    <location>
        <begin position="2474"/>
        <end position="2497"/>
    </location>
</feature>
<feature type="compositionally biased region" description="Basic and acidic residues" evidence="2">
    <location>
        <begin position="2474"/>
        <end position="2483"/>
    </location>
</feature>
<dbReference type="eggNOG" id="KOG1807">
    <property type="taxonomic scope" value="Eukaryota"/>
</dbReference>
<dbReference type="GO" id="GO:0031380">
    <property type="term" value="C:nuclear RNA-directed RNA polymerase complex"/>
    <property type="evidence" value="ECO:0007669"/>
    <property type="project" value="TreeGrafter"/>
</dbReference>
<sequence length="2543" mass="269154">MPPRRVLGPGGRRTLGPGGKKTGGGGGAGGGGSSDAVGAARERGRVVALKKAEKYGFIKREAPAERGERPLYFRFEDCDCDASRLRENDDVTFAASDAPDDGKFGKRAFHVELDLVRTTEADPGRYGHVDSVLTNLRVHDGAAVERAGSRLAACDVTEATRWAVGLADRGADGVVLRQDEVLDALRRDDWPLVGVAAFLRALADPELVELAQAGAGPVYDACLASPLLLSPKMARALLLKAGTEKRPPKGKPPGKSQGASPDDAAAVGAVAGVVSACLDRDRSAYVALADLLLALEDLVADRRRDKAPAWREALGAAKRVVDRGASLRADAARLDDAAGGDDYRYLKLFPSRDDVLGDGGDDLAPNQVSGSQTAECYVRTHFKLLRADFVGPLRDGVRAARRGEASRDVDVYRDARLVGVAPSRSGLLSVLECDAGREPWRKTRWSRAGDAMNKSRLMGGGLVVVVDAATLGDRAWTCGVVAETRCDKGKLRVHARLDDDGEALVFGGAYAVIDCCATYFEAYRWVLASLQSLDLEAFSSNGLLRTLLELPKTSPRPTYLRRGQSYDLRVDGAAARVEDVLDDASWPATLGTLDASQLDALKHGLTRSLAVVQGPPGTGKTHVGLAIARHLLLNGAGARGKPLLVVCYTNHALDAFLEGVLEFEPNVIRVGGRSKSEKLADHNLRDKAAELRELDKKCSDGSMFGAVHVRARRSLLARLRELEETAARLAEDAREAATRGPGVDDLEDLATPRQLRSLYGRPVDGCVFEAWLGVAPAALLGAPKRAEPRADAGADGDAPLKDDPDALNAAAVRADEREDGPDGKPDRRAERVFRVASPPALAPRYAARAPRRDAGDRDDVWALPTPERRLLFLQWAAALYDDAVAGLASVRDRLDRSRRELDRLDRDVDAEALRGARVIGLTTTAVAKRRELLAVVEPEVVVVEEAAEVLEAHVLAALGRHTRQLVLIGDHEQLRPGTAVFRLATRYNLDVSLFERLVKNGVDHVTLASQRRMRPNISRLVRSIYPKLADHPSTGDLPLVRGVARNVFFLDHAMAEQGDASKSKSNAGEAALVARLAEYLVLGAPRYGPDRVTVLATYVAQVGLLKRSLAARGLDDVRVSSVDNFQGEENDVILLSLVRNDGRGANATKRDRGGATVGFLAVSNRACVSLTRARSGLFVFGNASLLGAKSDLWRSILADLRASGDVGPALPLKPGFRDGDDAVVKAYSPTNVREPSLRRMSRRTGPPPKLISSKSSKSLYGSQPFGDARSCEIFVEHAVAGFWHCASCGVPKCSHFNAKRCAAVPPPKDHAGPVYQRKGSKRGGSWRDREATLVAGKLKLFEVAEGGGPGPHVATCVATYVVDANAHVVVGDQSEGRRHALRIETASGARVRLACAAPEARDAWVAALVATQAWLVRVRAWRSEAAHGVFDGAYEAAGGERRRRAKLRDERTALDRRLRALMEDCEALAAAARSARAPGAIRDDGGAAGAAKRAGERLAARLETSTDRDLVKAFGKGVAGKACRSLMKLNEAAHRRRVALAAERPPAAASALRAPVGEGLKIAGVDARDRAAACTRVLCSLAREPTLQQALSAYSATRSGRGGAALTGADEIVAPTLLLADAALLSYGPANLDSLAPTNENAAAYATTVLLNLASAAAASTEGHEAVTAALRDLGAAKHWPGTDSRGLQCEPWGCVEARLRDAATHLVARTGRAHAGRDSTPTWASAYCAGLADLVATLAARPRGQAPRTVRARLRLRAELRACGVQDALDALREACGAPTPSRRSAPSLREELTPKGGLFAREAPDAKKPVAKAAEPAAHPGMTRLAARLHVVRIVDELDRVALDDDDSEALRVARDGDLAALLRRPDVAAADARDHLASLVARVDRGVAGCNDVRAIAAAADALDAAAEQLDASGDAPRRPRSALAAAAAAAPFAAAAGRAPFAAERAPLAAASPEAETAAATGAVARILTRFFPNLKAADDAPAPAERAAAAAAESDAPVAVVLRVDAPPPAEDGEDKAVAKYRKLLKMGMPRDGIATKMAAEGLDPALLGLEPPAALARERSTRAYPKPVAAPRATEKLKALWWEPLDQAAYAKSFWSAGRDADFEAARAALRARLPDLARDFRQEAGAARNGPPAALREEASQKNFAAPLDAKRAQQAALSLRKIQDAGLGDAARVAAALRGERGADLGLDEDALELVRRVGLPPKAADDAGERAALAAALRRPAPLRDADRWVAELVASTPRLRQRVDVALSRLTAPARLAAAAAVVDRLKTAVDAARGSPALRATLRLALVVGNAVNAGTSREAAGVGVGDLHKLAQVKGSAGARPSLLRFLAELARAAPGLAPCGRLGLEVVAPLARATKDEPGALGDALAGLRADVRRAEAEANEGPDDAAPLRDFARWLETQVRGLVAAEATAARDADALLALFGADAKGDAARHRAWLAELLDFARAFDRCLADLAAGDARGRRADDRAKREAARRRARANHGLAPDGKGEVRDLFDDGANLLGMLERRRVAIEGGDDDDFASDEGDDDWDD</sequence>
<accession>F0Y2W3</accession>
<dbReference type="CDD" id="cd00821">
    <property type="entry name" value="PH"/>
    <property type="match status" value="1"/>
</dbReference>
<dbReference type="SUPFAM" id="SSF50729">
    <property type="entry name" value="PH domain-like"/>
    <property type="match status" value="1"/>
</dbReference>
<feature type="region of interest" description="Disordered" evidence="2">
    <location>
        <begin position="1233"/>
        <end position="1256"/>
    </location>
</feature>
<dbReference type="Pfam" id="PF10152">
    <property type="entry name" value="CCDC53"/>
    <property type="match status" value="1"/>
</dbReference>
<dbReference type="InterPro" id="IPR027417">
    <property type="entry name" value="P-loop_NTPase"/>
</dbReference>
<dbReference type="SMART" id="SM00498">
    <property type="entry name" value="FH2"/>
    <property type="match status" value="1"/>
</dbReference>
<dbReference type="eggNOG" id="KOG1922">
    <property type="taxonomic scope" value="Eukaryota"/>
</dbReference>
<dbReference type="PANTHER" id="PTHR10887:SF341">
    <property type="entry name" value="NFX1-TYPE ZINC FINGER-CONTAINING PROTEIN 1"/>
    <property type="match status" value="1"/>
</dbReference>
<feature type="compositionally biased region" description="Gly residues" evidence="2">
    <location>
        <begin position="8"/>
        <end position="33"/>
    </location>
</feature>
<dbReference type="SUPFAM" id="SSF101447">
    <property type="entry name" value="Formin homology 2 domain (FH2 domain)"/>
    <property type="match status" value="1"/>
</dbReference>
<dbReference type="GO" id="GO:0004386">
    <property type="term" value="F:helicase activity"/>
    <property type="evidence" value="ECO:0007669"/>
    <property type="project" value="InterPro"/>
</dbReference>
<evidence type="ECO:0000256" key="2">
    <source>
        <dbReference type="SAM" id="MobiDB-lite"/>
    </source>
</evidence>
<dbReference type="OrthoDB" id="46073at2759"/>
<reference evidence="4 5" key="1">
    <citation type="journal article" date="2011" name="Proc. Natl. Acad. Sci. U.S.A.">
        <title>Niche of harmful alga Aureococcus anophagefferens revealed through ecogenomics.</title>
        <authorList>
            <person name="Gobler C.J."/>
            <person name="Berry D.L."/>
            <person name="Dyhrman S.T."/>
            <person name="Wilhelm S.W."/>
            <person name="Salamov A."/>
            <person name="Lobanov A.V."/>
            <person name="Zhang Y."/>
            <person name="Collier J.L."/>
            <person name="Wurch L.L."/>
            <person name="Kustka A.B."/>
            <person name="Dill B.D."/>
            <person name="Shah M."/>
            <person name="VerBerkmoes N.C."/>
            <person name="Kuo A."/>
            <person name="Terry A."/>
            <person name="Pangilinan J."/>
            <person name="Lindquist E.A."/>
            <person name="Lucas S."/>
            <person name="Paulsen I.T."/>
            <person name="Hattenrath-Lehmann T.K."/>
            <person name="Talmage S.C."/>
            <person name="Walker E.A."/>
            <person name="Koch F."/>
            <person name="Burson A.M."/>
            <person name="Marcoval M.A."/>
            <person name="Tang Y.Z."/>
            <person name="Lecleir G.R."/>
            <person name="Coyne K.J."/>
            <person name="Berg G.M."/>
            <person name="Bertrand E.M."/>
            <person name="Saito M.A."/>
            <person name="Gladyshev V.N."/>
            <person name="Grigoriev I.V."/>
        </authorList>
    </citation>
    <scope>NUCLEOTIDE SEQUENCE [LARGE SCALE GENOMIC DNA]</scope>
    <source>
        <strain evidence="5">CCMP 1984</strain>
    </source>
</reference>
<dbReference type="InterPro" id="IPR041677">
    <property type="entry name" value="DNA2/NAM7_AAA_11"/>
</dbReference>
<evidence type="ECO:0000259" key="3">
    <source>
        <dbReference type="PROSITE" id="PS51444"/>
    </source>
</evidence>
<dbReference type="InterPro" id="IPR015425">
    <property type="entry name" value="FH2_Formin"/>
</dbReference>
<dbReference type="PANTHER" id="PTHR10887">
    <property type="entry name" value="DNA2/NAM7 HELICASE FAMILY"/>
    <property type="match status" value="1"/>
</dbReference>
<dbReference type="SUPFAM" id="SSF52540">
    <property type="entry name" value="P-loop containing nucleoside triphosphate hydrolases"/>
    <property type="match status" value="1"/>
</dbReference>
<dbReference type="InterPro" id="IPR042201">
    <property type="entry name" value="FH2_Formin_sf"/>
</dbReference>
<dbReference type="InterPro" id="IPR045055">
    <property type="entry name" value="DNA2/NAM7-like"/>
</dbReference>
<organism evidence="5">
    <name type="scientific">Aureococcus anophagefferens</name>
    <name type="common">Harmful bloom alga</name>
    <dbReference type="NCBI Taxonomy" id="44056"/>
    <lineage>
        <taxon>Eukaryota</taxon>
        <taxon>Sar</taxon>
        <taxon>Stramenopiles</taxon>
        <taxon>Ochrophyta</taxon>
        <taxon>Pelagophyceae</taxon>
        <taxon>Pelagomonadales</taxon>
        <taxon>Pelagomonadaceae</taxon>
        <taxon>Aureococcus</taxon>
    </lineage>
</organism>
<dbReference type="InParanoid" id="F0Y2W3"/>
<feature type="coiled-coil region" evidence="1">
    <location>
        <begin position="887"/>
        <end position="914"/>
    </location>
</feature>
<protein>
    <recommendedName>
        <fullName evidence="3">FH2 domain-containing protein</fullName>
    </recommendedName>
</protein>
<keyword evidence="5" id="KW-1185">Reference proteome</keyword>
<dbReference type="CDD" id="cd18808">
    <property type="entry name" value="SF1_C_Upf1"/>
    <property type="match status" value="1"/>
</dbReference>
<dbReference type="EMBL" id="GL833124">
    <property type="protein sequence ID" value="EGB10352.1"/>
    <property type="molecule type" value="Genomic_DNA"/>
</dbReference>
<dbReference type="Pfam" id="PF02181">
    <property type="entry name" value="FH2"/>
    <property type="match status" value="1"/>
</dbReference>